<keyword evidence="5 8" id="KW-0227">DNA damage</keyword>
<dbReference type="InterPro" id="IPR036631">
    <property type="entry name" value="MGMT_N_sf"/>
</dbReference>
<comment type="similarity">
    <text evidence="8">Belongs to the MGMT family.</text>
</comment>
<evidence type="ECO:0000313" key="11">
    <source>
        <dbReference type="EMBL" id="BDT99127.1"/>
    </source>
</evidence>
<dbReference type="Gene3D" id="3.30.160.70">
    <property type="entry name" value="Methylated DNA-protein cysteine methyltransferase domain"/>
    <property type="match status" value="1"/>
</dbReference>
<dbReference type="SUPFAM" id="SSF53155">
    <property type="entry name" value="Methylated DNA-protein cysteine methyltransferase domain"/>
    <property type="match status" value="1"/>
</dbReference>
<keyword evidence="2 8" id="KW-0963">Cytoplasm</keyword>
<dbReference type="InterPro" id="IPR036217">
    <property type="entry name" value="MethylDNA_cys_MeTrfase_DNAb"/>
</dbReference>
<dbReference type="InterPro" id="IPR023546">
    <property type="entry name" value="MGMT"/>
</dbReference>
<evidence type="ECO:0000256" key="4">
    <source>
        <dbReference type="ARBA" id="ARBA00022679"/>
    </source>
</evidence>
<evidence type="ECO:0000256" key="2">
    <source>
        <dbReference type="ARBA" id="ARBA00022490"/>
    </source>
</evidence>
<comment type="miscellaneous">
    <text evidence="8">This enzyme catalyzes only one turnover and therefore is not strictly catalytic. According to one definition, an enzyme is a biocatalyst that acts repeatedly and over many reaction cycles.</text>
</comment>
<dbReference type="PANTHER" id="PTHR10815">
    <property type="entry name" value="METHYLATED-DNA--PROTEIN-CYSTEINE METHYLTRANSFERASE"/>
    <property type="match status" value="1"/>
</dbReference>
<comment type="catalytic activity">
    <reaction evidence="1 8">
        <text>a 4-O-methyl-thymidine in DNA + L-cysteinyl-[protein] = a thymidine in DNA + S-methyl-L-cysteinyl-[protein]</text>
        <dbReference type="Rhea" id="RHEA:53428"/>
        <dbReference type="Rhea" id="RHEA-COMP:10131"/>
        <dbReference type="Rhea" id="RHEA-COMP:10132"/>
        <dbReference type="Rhea" id="RHEA-COMP:13555"/>
        <dbReference type="Rhea" id="RHEA-COMP:13556"/>
        <dbReference type="ChEBI" id="CHEBI:29950"/>
        <dbReference type="ChEBI" id="CHEBI:82612"/>
        <dbReference type="ChEBI" id="CHEBI:137386"/>
        <dbReference type="ChEBI" id="CHEBI:137387"/>
        <dbReference type="EC" id="2.1.1.63"/>
    </reaction>
</comment>
<evidence type="ECO:0000256" key="8">
    <source>
        <dbReference type="HAMAP-Rule" id="MF_00772"/>
    </source>
</evidence>
<dbReference type="Pfam" id="PF02870">
    <property type="entry name" value="Methyltransf_1N"/>
    <property type="match status" value="1"/>
</dbReference>
<evidence type="ECO:0000313" key="12">
    <source>
        <dbReference type="Proteomes" id="UP001317870"/>
    </source>
</evidence>
<gene>
    <name evidence="11" type="primary">ogt</name>
    <name evidence="11" type="ORF">IFM12276_21560</name>
</gene>
<keyword evidence="3 8" id="KW-0489">Methyltransferase</keyword>
<dbReference type="InterPro" id="IPR008332">
    <property type="entry name" value="MethylG_MeTrfase_N"/>
</dbReference>
<dbReference type="Proteomes" id="UP001317870">
    <property type="component" value="Chromosome"/>
</dbReference>
<dbReference type="PROSITE" id="PS00374">
    <property type="entry name" value="MGMT"/>
    <property type="match status" value="1"/>
</dbReference>
<dbReference type="InterPro" id="IPR014048">
    <property type="entry name" value="MethylDNA_cys_MeTrfase_DNA-bd"/>
</dbReference>
<accession>A0ABN6U1I7</accession>
<sequence length="204" mass="21338">MMATLDHGDGLSRALTPDADLLATLHARLTVEAEAAGLLDVAYRLLDTPVGTLLLAATPAGLVRVAYPTEDHDAVLATLAARISPRILAAPARLDAAARQIAEYFAGRRTRFDLPLDLRLAAGFRRQVIEHLPAIGYGQRASYGAVAAAVGNPRAVRAVGSACARNPLPVVLPCHRVVRGDGSIGQYVGGVTAKHTLLDLEAAA</sequence>
<evidence type="ECO:0000256" key="6">
    <source>
        <dbReference type="ARBA" id="ARBA00023204"/>
    </source>
</evidence>
<evidence type="ECO:0000259" key="10">
    <source>
        <dbReference type="Pfam" id="PF02870"/>
    </source>
</evidence>
<keyword evidence="6 8" id="KW-0234">DNA repair</keyword>
<dbReference type="GO" id="GO:0008168">
    <property type="term" value="F:methyltransferase activity"/>
    <property type="evidence" value="ECO:0007669"/>
    <property type="project" value="UniProtKB-KW"/>
</dbReference>
<evidence type="ECO:0000256" key="1">
    <source>
        <dbReference type="ARBA" id="ARBA00001286"/>
    </source>
</evidence>
<dbReference type="Gene3D" id="1.10.10.10">
    <property type="entry name" value="Winged helix-like DNA-binding domain superfamily/Winged helix DNA-binding domain"/>
    <property type="match status" value="1"/>
</dbReference>
<keyword evidence="12" id="KW-1185">Reference proteome</keyword>
<keyword evidence="4 8" id="KW-0808">Transferase</keyword>
<dbReference type="HAMAP" id="MF_00772">
    <property type="entry name" value="OGT"/>
    <property type="match status" value="1"/>
</dbReference>
<evidence type="ECO:0000256" key="7">
    <source>
        <dbReference type="ARBA" id="ARBA00049348"/>
    </source>
</evidence>
<dbReference type="EMBL" id="AP026978">
    <property type="protein sequence ID" value="BDT99127.1"/>
    <property type="molecule type" value="Genomic_DNA"/>
</dbReference>
<reference evidence="11 12" key="1">
    <citation type="submission" date="2022-11" db="EMBL/GenBank/DDBJ databases">
        <title>Genome Sequencing of Nocardia sp. ON39_IFM12276 and assembly.</title>
        <authorList>
            <person name="Shimojima M."/>
            <person name="Toyokawa M."/>
            <person name="Uesaka K."/>
        </authorList>
    </citation>
    <scope>NUCLEOTIDE SEQUENCE [LARGE SCALE GENOMIC DNA]</scope>
    <source>
        <strain evidence="11 12">IFM 12276</strain>
    </source>
</reference>
<protein>
    <recommendedName>
        <fullName evidence="8">Methylated-DNA--protein-cysteine methyltransferase</fullName>
        <ecNumber evidence="8">2.1.1.63</ecNumber>
    </recommendedName>
    <alternativeName>
        <fullName evidence="8">6-O-methylguanine-DNA methyltransferase</fullName>
        <shortName evidence="8">MGMT</shortName>
    </alternativeName>
    <alternativeName>
        <fullName evidence="8">O-6-methylguanine-DNA-alkyltransferase</fullName>
    </alternativeName>
</protein>
<dbReference type="InterPro" id="IPR036388">
    <property type="entry name" value="WH-like_DNA-bd_sf"/>
</dbReference>
<comment type="catalytic activity">
    <reaction evidence="7 8">
        <text>a 6-O-methyl-2'-deoxyguanosine in DNA + L-cysteinyl-[protein] = S-methyl-L-cysteinyl-[protein] + a 2'-deoxyguanosine in DNA</text>
        <dbReference type="Rhea" id="RHEA:24000"/>
        <dbReference type="Rhea" id="RHEA-COMP:10131"/>
        <dbReference type="Rhea" id="RHEA-COMP:10132"/>
        <dbReference type="Rhea" id="RHEA-COMP:11367"/>
        <dbReference type="Rhea" id="RHEA-COMP:11368"/>
        <dbReference type="ChEBI" id="CHEBI:29950"/>
        <dbReference type="ChEBI" id="CHEBI:82612"/>
        <dbReference type="ChEBI" id="CHEBI:85445"/>
        <dbReference type="ChEBI" id="CHEBI:85448"/>
        <dbReference type="EC" id="2.1.1.63"/>
    </reaction>
</comment>
<proteinExistence type="inferred from homology"/>
<dbReference type="SUPFAM" id="SSF46767">
    <property type="entry name" value="Methylated DNA-protein cysteine methyltransferase, C-terminal domain"/>
    <property type="match status" value="1"/>
</dbReference>
<dbReference type="Pfam" id="PF01035">
    <property type="entry name" value="DNA_binding_1"/>
    <property type="match status" value="1"/>
</dbReference>
<dbReference type="CDD" id="cd06445">
    <property type="entry name" value="ATase"/>
    <property type="match status" value="1"/>
</dbReference>
<feature type="domain" description="Methylguanine DNA methyltransferase ribonuclease-like" evidence="10">
    <location>
        <begin position="42"/>
        <end position="118"/>
    </location>
</feature>
<dbReference type="InterPro" id="IPR001497">
    <property type="entry name" value="MethylDNA_cys_MeTrfase_AS"/>
</dbReference>
<comment type="function">
    <text evidence="8">Involved in the cellular defense against the biological effects of O6-methylguanine (O6-MeG) and O4-methylthymine (O4-MeT) in DNA. Repairs the methylated nucleobase in DNA by stoichiometrically transferring the methyl group to a cysteine residue in the enzyme. This is a suicide reaction: the enzyme is irreversibly inactivated.</text>
</comment>
<feature type="domain" description="Methylated-DNA-[protein]-cysteine S-methyltransferase DNA binding" evidence="9">
    <location>
        <begin position="124"/>
        <end position="202"/>
    </location>
</feature>
<dbReference type="NCBIfam" id="TIGR00589">
    <property type="entry name" value="ogt"/>
    <property type="match status" value="1"/>
</dbReference>
<comment type="subcellular location">
    <subcellularLocation>
        <location evidence="8">Cytoplasm</location>
    </subcellularLocation>
</comment>
<evidence type="ECO:0000256" key="5">
    <source>
        <dbReference type="ARBA" id="ARBA00022763"/>
    </source>
</evidence>
<evidence type="ECO:0000259" key="9">
    <source>
        <dbReference type="Pfam" id="PF01035"/>
    </source>
</evidence>
<evidence type="ECO:0000256" key="3">
    <source>
        <dbReference type="ARBA" id="ARBA00022603"/>
    </source>
</evidence>
<name>A0ABN6U1I7_9NOCA</name>
<dbReference type="EC" id="2.1.1.63" evidence="8"/>
<organism evidence="11 12">
    <name type="scientific">Nocardia sputorum</name>
    <dbReference type="NCBI Taxonomy" id="2984338"/>
    <lineage>
        <taxon>Bacteria</taxon>
        <taxon>Bacillati</taxon>
        <taxon>Actinomycetota</taxon>
        <taxon>Actinomycetes</taxon>
        <taxon>Mycobacteriales</taxon>
        <taxon>Nocardiaceae</taxon>
        <taxon>Nocardia</taxon>
    </lineage>
</organism>
<feature type="active site" description="Nucleophile; methyl group acceptor" evidence="8">
    <location>
        <position position="174"/>
    </location>
</feature>
<dbReference type="PANTHER" id="PTHR10815:SF5">
    <property type="entry name" value="METHYLATED-DNA--PROTEIN-CYSTEINE METHYLTRANSFERASE"/>
    <property type="match status" value="1"/>
</dbReference>
<dbReference type="GO" id="GO:0032259">
    <property type="term" value="P:methylation"/>
    <property type="evidence" value="ECO:0007669"/>
    <property type="project" value="UniProtKB-KW"/>
</dbReference>